<dbReference type="EMBL" id="KZ819332">
    <property type="protein sequence ID" value="PWN19102.1"/>
    <property type="molecule type" value="Genomic_DNA"/>
</dbReference>
<dbReference type="PRINTS" id="PR00081">
    <property type="entry name" value="GDHRDH"/>
</dbReference>
<keyword evidence="3" id="KW-0560">Oxidoreductase</keyword>
<comment type="similarity">
    <text evidence="1 4">Belongs to the short-chain dehydrogenases/reductases (SDR) family.</text>
</comment>
<evidence type="ECO:0000313" key="6">
    <source>
        <dbReference type="Proteomes" id="UP000245942"/>
    </source>
</evidence>
<dbReference type="OrthoDB" id="1933717at2759"/>
<dbReference type="SUPFAM" id="SSF51735">
    <property type="entry name" value="NAD(P)-binding Rossmann-fold domains"/>
    <property type="match status" value="1"/>
</dbReference>
<keyword evidence="6" id="KW-1185">Reference proteome</keyword>
<dbReference type="FunFam" id="3.40.50.720:FF:000084">
    <property type="entry name" value="Short-chain dehydrogenase reductase"/>
    <property type="match status" value="1"/>
</dbReference>
<dbReference type="CDD" id="cd05233">
    <property type="entry name" value="SDR_c"/>
    <property type="match status" value="1"/>
</dbReference>
<dbReference type="Proteomes" id="UP000245942">
    <property type="component" value="Unassembled WGS sequence"/>
</dbReference>
<protein>
    <submittedName>
        <fullName evidence="5">NAD(P)-binding protein</fullName>
    </submittedName>
</protein>
<dbReference type="InterPro" id="IPR020904">
    <property type="entry name" value="Sc_DH/Rdtase_CS"/>
</dbReference>
<dbReference type="PANTHER" id="PTHR43669">
    <property type="entry name" value="5-KETO-D-GLUCONATE 5-REDUCTASE"/>
    <property type="match status" value="1"/>
</dbReference>
<dbReference type="PANTHER" id="PTHR43669:SF3">
    <property type="entry name" value="ALCOHOL DEHYDROGENASE, PUTATIVE (AFU_ORTHOLOGUE AFUA_3G03445)-RELATED"/>
    <property type="match status" value="1"/>
</dbReference>
<evidence type="ECO:0000313" key="5">
    <source>
        <dbReference type="EMBL" id="PWN19102.1"/>
    </source>
</evidence>
<dbReference type="InterPro" id="IPR036291">
    <property type="entry name" value="NAD(P)-bd_dom_sf"/>
</dbReference>
<gene>
    <name evidence="5" type="ORF">BCV69DRAFT_313862</name>
</gene>
<sequence>MSFSYPPQGKTAIITGGSSGIGLSCAKALVAAGWNVVVSGRREAALQTAVQEIEATSNSATASGKAAYLAGDASKEQDVIDLFDFTVKTFGTVSLVFCNAGISPPATLIEDSNFADWQAAVNTNLSSTFLCSREAFRKMKDNGGGRIIINGSISAHVPRPDSAAYTASKHGVTGLTKSLALDGRKYNISLSQIDIGNASSDMTTKMTTGPGVKQADGSFKHEPVISRDIVAAEVRSIAELPLEVSKLWVTILASGMPSMVGRG</sequence>
<evidence type="ECO:0000256" key="4">
    <source>
        <dbReference type="RuleBase" id="RU000363"/>
    </source>
</evidence>
<dbReference type="GO" id="GO:0016491">
    <property type="term" value="F:oxidoreductase activity"/>
    <property type="evidence" value="ECO:0007669"/>
    <property type="project" value="UniProtKB-KW"/>
</dbReference>
<dbReference type="STRING" id="1684307.A0A316U127"/>
<reference evidence="5 6" key="1">
    <citation type="journal article" date="2018" name="Mol. Biol. Evol.">
        <title>Broad Genomic Sampling Reveals a Smut Pathogenic Ancestry of the Fungal Clade Ustilaginomycotina.</title>
        <authorList>
            <person name="Kijpornyongpan T."/>
            <person name="Mondo S.J."/>
            <person name="Barry K."/>
            <person name="Sandor L."/>
            <person name="Lee J."/>
            <person name="Lipzen A."/>
            <person name="Pangilinan J."/>
            <person name="LaButti K."/>
            <person name="Hainaut M."/>
            <person name="Henrissat B."/>
            <person name="Grigoriev I.V."/>
            <person name="Spatafora J.W."/>
            <person name="Aime M.C."/>
        </authorList>
    </citation>
    <scope>NUCLEOTIDE SEQUENCE [LARGE SCALE GENOMIC DNA]</scope>
    <source>
        <strain evidence="5 6">MCA 4718</strain>
    </source>
</reference>
<dbReference type="PROSITE" id="PS00061">
    <property type="entry name" value="ADH_SHORT"/>
    <property type="match status" value="1"/>
</dbReference>
<organism evidence="5 6">
    <name type="scientific">Pseudomicrostroma glucosiphilum</name>
    <dbReference type="NCBI Taxonomy" id="1684307"/>
    <lineage>
        <taxon>Eukaryota</taxon>
        <taxon>Fungi</taxon>
        <taxon>Dikarya</taxon>
        <taxon>Basidiomycota</taxon>
        <taxon>Ustilaginomycotina</taxon>
        <taxon>Exobasidiomycetes</taxon>
        <taxon>Microstromatales</taxon>
        <taxon>Microstromatales incertae sedis</taxon>
        <taxon>Pseudomicrostroma</taxon>
    </lineage>
</organism>
<evidence type="ECO:0000256" key="2">
    <source>
        <dbReference type="ARBA" id="ARBA00022857"/>
    </source>
</evidence>
<dbReference type="RefSeq" id="XP_025346262.1">
    <property type="nucleotide sequence ID" value="XM_025495066.1"/>
</dbReference>
<proteinExistence type="inferred from homology"/>
<keyword evidence="2" id="KW-0521">NADP</keyword>
<evidence type="ECO:0000256" key="1">
    <source>
        <dbReference type="ARBA" id="ARBA00006484"/>
    </source>
</evidence>
<dbReference type="Pfam" id="PF00106">
    <property type="entry name" value="adh_short"/>
    <property type="match status" value="1"/>
</dbReference>
<dbReference type="AlphaFoldDB" id="A0A316U127"/>
<dbReference type="InterPro" id="IPR002347">
    <property type="entry name" value="SDR_fam"/>
</dbReference>
<dbReference type="PRINTS" id="PR00080">
    <property type="entry name" value="SDRFAMILY"/>
</dbReference>
<dbReference type="Gene3D" id="3.40.50.720">
    <property type="entry name" value="NAD(P)-binding Rossmann-like Domain"/>
    <property type="match status" value="1"/>
</dbReference>
<accession>A0A316U127</accession>
<name>A0A316U127_9BASI</name>
<dbReference type="GeneID" id="37016800"/>
<evidence type="ECO:0000256" key="3">
    <source>
        <dbReference type="ARBA" id="ARBA00023002"/>
    </source>
</evidence>